<dbReference type="PANTHER" id="PTHR43233">
    <property type="entry name" value="FAMILY N-ACETYLTRANSFERASE, PUTATIVE (AFU_ORTHOLOGUE AFUA_6G03350)-RELATED"/>
    <property type="match status" value="1"/>
</dbReference>
<dbReference type="PANTHER" id="PTHR43233:SF1">
    <property type="entry name" value="FAMILY N-ACETYLTRANSFERASE, PUTATIVE (AFU_ORTHOLOGUE AFUA_6G03350)-RELATED"/>
    <property type="match status" value="1"/>
</dbReference>
<evidence type="ECO:0000259" key="1">
    <source>
        <dbReference type="PROSITE" id="PS51186"/>
    </source>
</evidence>
<sequence>MNYRISFDPEDQQLDVIHGYLVRSYWAEGIPREIVEKAVANSLCVGAYDDQAQVGFARVITDRATFAYLADVFVLEGHRGRGLAEQMLEALEDHPELQGLRRWALFTRDMQPLYAKLGWEAYPHPDRLMVRDIPDIYTR</sequence>
<keyword evidence="2" id="KW-0808">Transferase</keyword>
<dbReference type="EMBL" id="CP024923">
    <property type="protein sequence ID" value="ATY33050.1"/>
    <property type="molecule type" value="Genomic_DNA"/>
</dbReference>
<dbReference type="InterPro" id="IPR053144">
    <property type="entry name" value="Acetyltransferase_Butenolide"/>
</dbReference>
<dbReference type="Gene3D" id="3.40.630.30">
    <property type="match status" value="1"/>
</dbReference>
<evidence type="ECO:0000313" key="3">
    <source>
        <dbReference type="Proteomes" id="UP000229081"/>
    </source>
</evidence>
<evidence type="ECO:0000313" key="2">
    <source>
        <dbReference type="EMBL" id="ATY33050.1"/>
    </source>
</evidence>
<gene>
    <name evidence="2" type="ORF">CVN68_14645</name>
</gene>
<dbReference type="GO" id="GO:0016747">
    <property type="term" value="F:acyltransferase activity, transferring groups other than amino-acyl groups"/>
    <property type="evidence" value="ECO:0007669"/>
    <property type="project" value="InterPro"/>
</dbReference>
<dbReference type="AlphaFoldDB" id="A0A2K8MGP1"/>
<dbReference type="InterPro" id="IPR016181">
    <property type="entry name" value="Acyl_CoA_acyltransferase"/>
</dbReference>
<name>A0A2K8MGP1_9SPHN</name>
<dbReference type="InterPro" id="IPR000182">
    <property type="entry name" value="GNAT_dom"/>
</dbReference>
<dbReference type="RefSeq" id="WP_100282855.1">
    <property type="nucleotide sequence ID" value="NZ_CP024923.1"/>
</dbReference>
<dbReference type="Proteomes" id="UP000229081">
    <property type="component" value="Chromosome"/>
</dbReference>
<organism evidence="2 3">
    <name type="scientific">Sphingomonas psychrotolerans</name>
    <dbReference type="NCBI Taxonomy" id="1327635"/>
    <lineage>
        <taxon>Bacteria</taxon>
        <taxon>Pseudomonadati</taxon>
        <taxon>Pseudomonadota</taxon>
        <taxon>Alphaproteobacteria</taxon>
        <taxon>Sphingomonadales</taxon>
        <taxon>Sphingomonadaceae</taxon>
        <taxon>Sphingomonas</taxon>
    </lineage>
</organism>
<accession>A0A2K8MGP1</accession>
<dbReference type="Pfam" id="PF00583">
    <property type="entry name" value="Acetyltransf_1"/>
    <property type="match status" value="1"/>
</dbReference>
<proteinExistence type="predicted"/>
<feature type="domain" description="N-acetyltransferase" evidence="1">
    <location>
        <begin position="1"/>
        <end position="134"/>
    </location>
</feature>
<protein>
    <submittedName>
        <fullName evidence="2">GNAT family N-acetyltransferase</fullName>
    </submittedName>
</protein>
<keyword evidence="3" id="KW-1185">Reference proteome</keyword>
<dbReference type="CDD" id="cd04301">
    <property type="entry name" value="NAT_SF"/>
    <property type="match status" value="1"/>
</dbReference>
<dbReference type="OrthoDB" id="9797456at2"/>
<dbReference type="PROSITE" id="PS51186">
    <property type="entry name" value="GNAT"/>
    <property type="match status" value="1"/>
</dbReference>
<reference evidence="2 3" key="1">
    <citation type="submission" date="2017-11" db="EMBL/GenBank/DDBJ databases">
        <title>Complete genome sequence of Sphingomonas sp. Strain Cra20, a psychrotolerant potential plant growth promoting rhizobacteria.</title>
        <authorList>
            <person name="Luo Y."/>
        </authorList>
    </citation>
    <scope>NUCLEOTIDE SEQUENCE [LARGE SCALE GENOMIC DNA]</scope>
    <source>
        <strain evidence="2 3">Cra20</strain>
    </source>
</reference>
<dbReference type="KEGG" id="sphc:CVN68_14645"/>
<dbReference type="SUPFAM" id="SSF55729">
    <property type="entry name" value="Acyl-CoA N-acyltransferases (Nat)"/>
    <property type="match status" value="1"/>
</dbReference>